<feature type="binding site" evidence="11">
    <location>
        <position position="67"/>
    </location>
    <ligand>
        <name>Zn(2+)</name>
        <dbReference type="ChEBI" id="CHEBI:29105"/>
        <note>catalytic</note>
    </ligand>
</feature>
<evidence type="ECO:0000256" key="3">
    <source>
        <dbReference type="ARBA" id="ARBA00022619"/>
    </source>
</evidence>
<dbReference type="EC" id="3.5.4.25" evidence="11"/>
<dbReference type="InterPro" id="IPR032677">
    <property type="entry name" value="GTP_cyclohydro_II"/>
</dbReference>
<evidence type="ECO:0000256" key="8">
    <source>
        <dbReference type="ARBA" id="ARBA00023134"/>
    </source>
</evidence>
<feature type="binding site" evidence="11">
    <location>
        <begin position="51"/>
        <end position="55"/>
    </location>
    <ligand>
        <name>GTP</name>
        <dbReference type="ChEBI" id="CHEBI:37565"/>
    </ligand>
</feature>
<dbReference type="KEGG" id="rfo:REIFOR_03342"/>
<dbReference type="SUPFAM" id="SSF142695">
    <property type="entry name" value="RibA-like"/>
    <property type="match status" value="1"/>
</dbReference>
<evidence type="ECO:0000313" key="14">
    <source>
        <dbReference type="Proteomes" id="UP000229757"/>
    </source>
</evidence>
<keyword evidence="14" id="KW-1185">Reference proteome</keyword>
<evidence type="ECO:0000256" key="10">
    <source>
        <dbReference type="ARBA" id="ARBA00049295"/>
    </source>
</evidence>
<keyword evidence="5 11" id="KW-0547">Nucleotide-binding</keyword>
<keyword evidence="4 11" id="KW-0479">Metal-binding</keyword>
<evidence type="ECO:0000256" key="7">
    <source>
        <dbReference type="ARBA" id="ARBA00022833"/>
    </source>
</evidence>
<feature type="binding site" evidence="11">
    <location>
        <position position="56"/>
    </location>
    <ligand>
        <name>Zn(2+)</name>
        <dbReference type="ChEBI" id="CHEBI:29105"/>
        <note>catalytic</note>
    </ligand>
</feature>
<evidence type="ECO:0000256" key="11">
    <source>
        <dbReference type="HAMAP-Rule" id="MF_00179"/>
    </source>
</evidence>
<reference evidence="13 14" key="1">
    <citation type="journal article" date="2017" name="Environ. Microbiol.">
        <title>Genomic and physiological analyses of 'Reinekea forsetii' reveal a versatile opportunistic lifestyle during spring algae blooms.</title>
        <authorList>
            <person name="Avci B."/>
            <person name="Hahnke R.L."/>
            <person name="Chafee M."/>
            <person name="Fischer T."/>
            <person name="Gruber-Vodicka H."/>
            <person name="Tegetmeyer H.E."/>
            <person name="Harder J."/>
            <person name="Fuchs B.M."/>
            <person name="Amann R.I."/>
            <person name="Teeling H."/>
        </authorList>
    </citation>
    <scope>NUCLEOTIDE SEQUENCE [LARGE SCALE GENOMIC DNA]</scope>
    <source>
        <strain evidence="13 14">Hel1_31_D35</strain>
    </source>
</reference>
<dbReference type="UniPathway" id="UPA00275">
    <property type="reaction ID" value="UER00400"/>
</dbReference>
<feature type="domain" description="GTP cyclohydrolase II" evidence="12">
    <location>
        <begin position="20"/>
        <end position="170"/>
    </location>
</feature>
<evidence type="ECO:0000259" key="12">
    <source>
        <dbReference type="Pfam" id="PF00925"/>
    </source>
</evidence>
<dbReference type="AlphaFoldDB" id="A0A2K8KUM6"/>
<dbReference type="NCBIfam" id="TIGR00505">
    <property type="entry name" value="ribA"/>
    <property type="match status" value="1"/>
</dbReference>
<comment type="similarity">
    <text evidence="2">In the N-terminal section; belongs to the DHBP synthase family.</text>
</comment>
<dbReference type="GO" id="GO:0005525">
    <property type="term" value="F:GTP binding"/>
    <property type="evidence" value="ECO:0007669"/>
    <property type="project" value="UniProtKB-KW"/>
</dbReference>
<dbReference type="InterPro" id="IPR036144">
    <property type="entry name" value="RibA-like_sf"/>
</dbReference>
<feature type="binding site" evidence="11">
    <location>
        <position position="115"/>
    </location>
    <ligand>
        <name>GTP</name>
        <dbReference type="ChEBI" id="CHEBI:37565"/>
    </ligand>
</feature>
<evidence type="ECO:0000256" key="5">
    <source>
        <dbReference type="ARBA" id="ARBA00022741"/>
    </source>
</evidence>
<evidence type="ECO:0000256" key="1">
    <source>
        <dbReference type="ARBA" id="ARBA00004853"/>
    </source>
</evidence>
<feature type="binding site" evidence="11">
    <location>
        <position position="69"/>
    </location>
    <ligand>
        <name>Zn(2+)</name>
        <dbReference type="ChEBI" id="CHEBI:29105"/>
        <note>catalytic</note>
    </ligand>
</feature>
<evidence type="ECO:0000256" key="2">
    <source>
        <dbReference type="ARBA" id="ARBA00005520"/>
    </source>
</evidence>
<comment type="similarity">
    <text evidence="11">Belongs to the GTP cyclohydrolase II family.</text>
</comment>
<dbReference type="GO" id="GO:0008270">
    <property type="term" value="F:zinc ion binding"/>
    <property type="evidence" value="ECO:0007669"/>
    <property type="project" value="UniProtKB-UniRule"/>
</dbReference>
<gene>
    <name evidence="11" type="primary">ribA</name>
    <name evidence="13" type="ORF">REIFOR_03342</name>
</gene>
<comment type="function">
    <text evidence="9 11">Catalyzes the conversion of GTP to 2,5-diamino-6-ribosylamino-4(3H)-pyrimidinone 5'-phosphate (DARP), formate and pyrophosphate.</text>
</comment>
<keyword evidence="8 11" id="KW-0342">GTP-binding</keyword>
<dbReference type="PANTHER" id="PTHR21327">
    <property type="entry name" value="GTP CYCLOHYDROLASE II-RELATED"/>
    <property type="match status" value="1"/>
</dbReference>
<evidence type="ECO:0000313" key="13">
    <source>
        <dbReference type="EMBL" id="ATX78445.1"/>
    </source>
</evidence>
<feature type="active site" description="Proton acceptor" evidence="11">
    <location>
        <position position="127"/>
    </location>
</feature>
<feature type="binding site" evidence="11">
    <location>
        <position position="72"/>
    </location>
    <ligand>
        <name>GTP</name>
        <dbReference type="ChEBI" id="CHEBI:37565"/>
    </ligand>
</feature>
<accession>A0A2K8KUM6</accession>
<comment type="pathway">
    <text evidence="1 11">Cofactor biosynthesis; riboflavin biosynthesis; 5-amino-6-(D-ribitylamino)uracil from GTP: step 1/4.</text>
</comment>
<keyword evidence="6 11" id="KW-0378">Hydrolase</keyword>
<dbReference type="EMBL" id="CP011797">
    <property type="protein sequence ID" value="ATX78445.1"/>
    <property type="molecule type" value="Genomic_DNA"/>
</dbReference>
<sequence>MPVTLRTSVPIPLTDQAIATHFVSFSGFSDGKEHIAIIYGAPEEQDTPLVRIHSECLTGDVFGSQRCDCGEQLQEAQRLMAVQGGVVLYLRQEGRGIGLYNKLDAYDLQDQGMDTYQANEQLGFDHDQRNFAPAVEMLVALGLKRIRLLSNNPHKADELLAAGIEISERVDTGVYVNQHNAGYLKAKVDQQAHRIKLPISAKSVDSQ</sequence>
<comment type="cofactor">
    <cofactor evidence="11">
        <name>Zn(2+)</name>
        <dbReference type="ChEBI" id="CHEBI:29105"/>
    </cofactor>
    <text evidence="11">Binds 1 zinc ion per subunit.</text>
</comment>
<dbReference type="FunFam" id="3.40.50.10990:FF:000001">
    <property type="entry name" value="Riboflavin biosynthesis protein RibBA"/>
    <property type="match status" value="1"/>
</dbReference>
<feature type="binding site" evidence="11">
    <location>
        <position position="150"/>
    </location>
    <ligand>
        <name>GTP</name>
        <dbReference type="ChEBI" id="CHEBI:37565"/>
    </ligand>
</feature>
<dbReference type="InterPro" id="IPR000926">
    <property type="entry name" value="RibA"/>
</dbReference>
<keyword evidence="7 11" id="KW-0862">Zinc</keyword>
<dbReference type="CDD" id="cd00641">
    <property type="entry name" value="GTP_cyclohydro2"/>
    <property type="match status" value="1"/>
</dbReference>
<comment type="catalytic activity">
    <reaction evidence="10 11">
        <text>GTP + 4 H2O = 2,5-diamino-6-hydroxy-4-(5-phosphoribosylamino)-pyrimidine + formate + 2 phosphate + 3 H(+)</text>
        <dbReference type="Rhea" id="RHEA:23704"/>
        <dbReference type="ChEBI" id="CHEBI:15377"/>
        <dbReference type="ChEBI" id="CHEBI:15378"/>
        <dbReference type="ChEBI" id="CHEBI:15740"/>
        <dbReference type="ChEBI" id="CHEBI:37565"/>
        <dbReference type="ChEBI" id="CHEBI:43474"/>
        <dbReference type="ChEBI" id="CHEBI:58614"/>
        <dbReference type="EC" id="3.5.4.25"/>
    </reaction>
</comment>
<keyword evidence="3 11" id="KW-0686">Riboflavin biosynthesis</keyword>
<feature type="active site" description="Nucleophile" evidence="11">
    <location>
        <position position="129"/>
    </location>
</feature>
<proteinExistence type="inferred from homology"/>
<dbReference type="HAMAP" id="MF_00179">
    <property type="entry name" value="RibA"/>
    <property type="match status" value="1"/>
</dbReference>
<name>A0A2K8KUM6_9GAMM</name>
<dbReference type="PANTHER" id="PTHR21327:SF18">
    <property type="entry name" value="3,4-DIHYDROXY-2-BUTANONE 4-PHOSPHATE SYNTHASE"/>
    <property type="match status" value="1"/>
</dbReference>
<dbReference type="NCBIfam" id="NF001591">
    <property type="entry name" value="PRK00393.1"/>
    <property type="match status" value="1"/>
</dbReference>
<feature type="binding site" evidence="11">
    <location>
        <begin position="93"/>
        <end position="95"/>
    </location>
    <ligand>
        <name>GTP</name>
        <dbReference type="ChEBI" id="CHEBI:37565"/>
    </ligand>
</feature>
<dbReference type="OrthoDB" id="9793111at2"/>
<dbReference type="Pfam" id="PF00925">
    <property type="entry name" value="GTP_cyclohydro2"/>
    <property type="match status" value="1"/>
</dbReference>
<dbReference type="Proteomes" id="UP000229757">
    <property type="component" value="Chromosome"/>
</dbReference>
<dbReference type="GO" id="GO:0005829">
    <property type="term" value="C:cytosol"/>
    <property type="evidence" value="ECO:0007669"/>
    <property type="project" value="TreeGrafter"/>
</dbReference>
<dbReference type="GO" id="GO:0009231">
    <property type="term" value="P:riboflavin biosynthetic process"/>
    <property type="evidence" value="ECO:0007669"/>
    <property type="project" value="UniProtKB-UniRule"/>
</dbReference>
<dbReference type="GO" id="GO:0003935">
    <property type="term" value="F:GTP cyclohydrolase II activity"/>
    <property type="evidence" value="ECO:0007669"/>
    <property type="project" value="UniProtKB-UniRule"/>
</dbReference>
<organism evidence="13 14">
    <name type="scientific">Reinekea forsetii</name>
    <dbReference type="NCBI Taxonomy" id="1336806"/>
    <lineage>
        <taxon>Bacteria</taxon>
        <taxon>Pseudomonadati</taxon>
        <taxon>Pseudomonadota</taxon>
        <taxon>Gammaproteobacteria</taxon>
        <taxon>Oceanospirillales</taxon>
        <taxon>Saccharospirillaceae</taxon>
        <taxon>Reinekea</taxon>
    </lineage>
</organism>
<protein>
    <recommendedName>
        <fullName evidence="11">GTP cyclohydrolase-2</fullName>
        <ecNumber evidence="11">3.5.4.25</ecNumber>
    </recommendedName>
    <alternativeName>
        <fullName evidence="11">GTP cyclohydrolase II</fullName>
    </alternativeName>
</protein>
<dbReference type="RefSeq" id="WP_100258633.1">
    <property type="nucleotide sequence ID" value="NZ_CP011797.1"/>
</dbReference>
<feature type="binding site" evidence="11">
    <location>
        <position position="155"/>
    </location>
    <ligand>
        <name>GTP</name>
        <dbReference type="ChEBI" id="CHEBI:37565"/>
    </ligand>
</feature>
<evidence type="ECO:0000256" key="4">
    <source>
        <dbReference type="ARBA" id="ARBA00022723"/>
    </source>
</evidence>
<dbReference type="Gene3D" id="3.40.50.10990">
    <property type="entry name" value="GTP cyclohydrolase II"/>
    <property type="match status" value="1"/>
</dbReference>
<evidence type="ECO:0000256" key="6">
    <source>
        <dbReference type="ARBA" id="ARBA00022801"/>
    </source>
</evidence>
<evidence type="ECO:0000256" key="9">
    <source>
        <dbReference type="ARBA" id="ARBA00043932"/>
    </source>
</evidence>